<dbReference type="eggNOG" id="ENOG5034BY1">
    <property type="taxonomic scope" value="Bacteria"/>
</dbReference>
<dbReference type="EMBL" id="ACKZ01000020">
    <property type="protein sequence ID" value="EEW37085.1"/>
    <property type="molecule type" value="Genomic_DNA"/>
</dbReference>
<comment type="caution">
    <text evidence="1">The sequence shown here is derived from an EMBL/GenBank/DDBJ whole genome shotgun (WGS) entry which is preliminary data.</text>
</comment>
<evidence type="ECO:0008006" key="3">
    <source>
        <dbReference type="Google" id="ProtNLM"/>
    </source>
</evidence>
<dbReference type="InterPro" id="IPR054263">
    <property type="entry name" value="DUF6994"/>
</dbReference>
<dbReference type="Proteomes" id="UP000005926">
    <property type="component" value="Unassembled WGS sequence"/>
</dbReference>
<evidence type="ECO:0000313" key="1">
    <source>
        <dbReference type="EMBL" id="EEW37085.1"/>
    </source>
</evidence>
<dbReference type="STRING" id="638301.HMPREF0444_1303"/>
<name>C8NHA8_9LACT</name>
<dbReference type="HOGENOM" id="CLU_830959_0_0_9"/>
<organism evidence="1 2">
    <name type="scientific">Granulicatella adiacens ATCC 49175</name>
    <dbReference type="NCBI Taxonomy" id="638301"/>
    <lineage>
        <taxon>Bacteria</taxon>
        <taxon>Bacillati</taxon>
        <taxon>Bacillota</taxon>
        <taxon>Bacilli</taxon>
        <taxon>Lactobacillales</taxon>
        <taxon>Carnobacteriaceae</taxon>
        <taxon>Granulicatella</taxon>
    </lineage>
</organism>
<dbReference type="GeneID" id="78412051"/>
<dbReference type="Pfam" id="PF22507">
    <property type="entry name" value="DUF6994"/>
    <property type="match status" value="1"/>
</dbReference>
<gene>
    <name evidence="1" type="ORF">HMPREF0444_1303</name>
</gene>
<sequence length="334" mass="39757">MNEGINELFTYCALDKDGKNIIAKISEMNDWKKVYVESFKKSYISELQIPNTVRAFYCDPDTTYKKDYDHHFFERLVIFLNVQETKFRKKLKGIYKYIFEEGQGIKVIEVRKNKTKKLFYLRSDQLGFSVPTSAKIHPYDLYIKRSESPECAVSQVAEWVISSRIIGGSFLWPFSFYETYNMRKGGTIKSNRSHYIQDRVDLTLWEIYYWYNKNEKSTIMTRVKNEQAKEDLKKWLSHFKDFETYIEFFCFEAFVSKEKSIKSANLRPINILTGKNEEPKWGEKGENPKIEITSDLEFNTIEEMLKELNKKILIRSEKMEQIIYSECNENSKTK</sequence>
<reference evidence="1 2" key="1">
    <citation type="submission" date="2009-08" db="EMBL/GenBank/DDBJ databases">
        <authorList>
            <person name="Muzny D."/>
            <person name="Qin X."/>
            <person name="Deng J."/>
            <person name="Jiang H."/>
            <person name="Liu Y."/>
            <person name="Qu J."/>
            <person name="Song X.-Z."/>
            <person name="Zhang L."/>
            <person name="Thornton R."/>
            <person name="Coyle M."/>
            <person name="Francisco L."/>
            <person name="Jackson L."/>
            <person name="Javaid M."/>
            <person name="Korchina V."/>
            <person name="Kovar C."/>
            <person name="Mata R."/>
            <person name="Mathew T."/>
            <person name="Ngo R."/>
            <person name="Nguyen L."/>
            <person name="Nguyen N."/>
            <person name="Okwuonu G."/>
            <person name="Ongeri F."/>
            <person name="Pham C."/>
            <person name="Simmons D."/>
            <person name="Wilczek-Boney K."/>
            <person name="Hale W."/>
            <person name="Jakkamsetti A."/>
            <person name="Pham P."/>
            <person name="Ruth R."/>
            <person name="San Lucas F."/>
            <person name="Warren J."/>
            <person name="Zhang J."/>
            <person name="Zhao Z."/>
            <person name="Zhou C."/>
            <person name="Zhu D."/>
            <person name="Lee S."/>
            <person name="Bess C."/>
            <person name="Blankenburg K."/>
            <person name="Forbes L."/>
            <person name="Fu Q."/>
            <person name="Gubbala S."/>
            <person name="Hirani K."/>
            <person name="Jayaseelan J.C."/>
            <person name="Lara F."/>
            <person name="Munidasa M."/>
            <person name="Palculict T."/>
            <person name="Patil S."/>
            <person name="Pu L.-L."/>
            <person name="Saada N."/>
            <person name="Tang L."/>
            <person name="Weissenberger G."/>
            <person name="Zhu Y."/>
            <person name="Hemphill L."/>
            <person name="Shang Y."/>
            <person name="Youmans B."/>
            <person name="Ayvaz T."/>
            <person name="Ross M."/>
            <person name="Santibanez J."/>
            <person name="Aqrawi P."/>
            <person name="Gross S."/>
            <person name="Joshi V."/>
            <person name="Fowler G."/>
            <person name="Nazareth L."/>
            <person name="Reid J."/>
            <person name="Worley K."/>
            <person name="Petrosino J."/>
            <person name="Highlander S."/>
            <person name="Gibbs R."/>
        </authorList>
    </citation>
    <scope>NUCLEOTIDE SEQUENCE [LARGE SCALE GENOMIC DNA]</scope>
    <source>
        <strain evidence="1 2">ATCC 49175</strain>
    </source>
</reference>
<accession>C8NHA8</accession>
<evidence type="ECO:0000313" key="2">
    <source>
        <dbReference type="Proteomes" id="UP000005926"/>
    </source>
</evidence>
<dbReference type="AlphaFoldDB" id="C8NHA8"/>
<dbReference type="RefSeq" id="WP_005607628.1">
    <property type="nucleotide sequence ID" value="NZ_CP102283.1"/>
</dbReference>
<keyword evidence="2" id="KW-1185">Reference proteome</keyword>
<proteinExistence type="predicted"/>
<protein>
    <recommendedName>
        <fullName evidence="3">Replication initiation factor</fullName>
    </recommendedName>
</protein>